<dbReference type="InterPro" id="IPR003719">
    <property type="entry name" value="Phenazine_PhzF-like"/>
</dbReference>
<sequence length="292" mass="31067">MQVAVHIVHAFPDAPGGGNPAGVVLDADALTPAQKLSIARQVGLSETAFVSASQKATLRLEFFTPARQIAHCGHATIATFSLLRQQGVLGNGRFSKETVDGPRDILLDGDMAFMEQTAPAYRRIDPASDLGARIASSMGLPPGRLAAEVDPHVVSTGNAFLLIALPDAQALAELRPRQDLVHAISEELDLIGVYAFTTKTQRPGRHAGARMFAPRFGIPEEPGTGMAAGPLACLLHDVLGVQDRELLIEQGWLMQPPSPSLIRVVLELEDGRITRLMAGGTGHISRSMVLEA</sequence>
<dbReference type="NCBIfam" id="TIGR00654">
    <property type="entry name" value="PhzF_family"/>
    <property type="match status" value="1"/>
</dbReference>
<feature type="active site" evidence="3">
    <location>
        <position position="46"/>
    </location>
</feature>
<name>A0A4P6X6H1_HYDPS</name>
<evidence type="ECO:0000256" key="2">
    <source>
        <dbReference type="ARBA" id="ARBA00023235"/>
    </source>
</evidence>
<evidence type="ECO:0000256" key="3">
    <source>
        <dbReference type="PIRSR" id="PIRSR016184-1"/>
    </source>
</evidence>
<dbReference type="SUPFAM" id="SSF54506">
    <property type="entry name" value="Diaminopimelate epimerase-like"/>
    <property type="match status" value="1"/>
</dbReference>
<dbReference type="PANTHER" id="PTHR13774">
    <property type="entry name" value="PHENAZINE BIOSYNTHESIS PROTEIN"/>
    <property type="match status" value="1"/>
</dbReference>
<reference evidence="4 5" key="1">
    <citation type="submission" date="2019-03" db="EMBL/GenBank/DDBJ databases">
        <authorList>
            <person name="Sebastian G."/>
            <person name="Baumann P."/>
            <person name="Ruckert C."/>
            <person name="Kalinowski J."/>
            <person name="Nebel B."/>
            <person name="Takors R."/>
            <person name="Blombach B."/>
        </authorList>
    </citation>
    <scope>NUCLEOTIDE SEQUENCE [LARGE SCALE GENOMIC DNA]</scope>
    <source>
        <strain evidence="4 5">DSM 1084</strain>
    </source>
</reference>
<comment type="similarity">
    <text evidence="1">Belongs to the PhzF family.</text>
</comment>
<keyword evidence="5" id="KW-1185">Reference proteome</keyword>
<organism evidence="4 5">
    <name type="scientific">Hydrogenophaga pseudoflava</name>
    <name type="common">Pseudomonas carboxydoflava</name>
    <dbReference type="NCBI Taxonomy" id="47421"/>
    <lineage>
        <taxon>Bacteria</taxon>
        <taxon>Pseudomonadati</taxon>
        <taxon>Pseudomonadota</taxon>
        <taxon>Betaproteobacteria</taxon>
        <taxon>Burkholderiales</taxon>
        <taxon>Comamonadaceae</taxon>
        <taxon>Hydrogenophaga</taxon>
    </lineage>
</organism>
<dbReference type="EMBL" id="CP037867">
    <property type="protein sequence ID" value="QBM30108.1"/>
    <property type="molecule type" value="Genomic_DNA"/>
</dbReference>
<proteinExistence type="inferred from homology"/>
<accession>A0A4P6X6H1</accession>
<gene>
    <name evidence="4" type="primary">yddE</name>
    <name evidence="4" type="ORF">HPF_20615</name>
</gene>
<dbReference type="AlphaFoldDB" id="A0A4P6X6H1"/>
<dbReference type="KEGG" id="hpse:HPF_20615"/>
<dbReference type="PIRSF" id="PIRSF016184">
    <property type="entry name" value="PhzC_PhzF"/>
    <property type="match status" value="1"/>
</dbReference>
<protein>
    <submittedName>
        <fullName evidence="4">Putative isomerase YddE</fullName>
        <ecNumber evidence="4">5.1.-.-</ecNumber>
    </submittedName>
</protein>
<dbReference type="Gene3D" id="3.10.310.10">
    <property type="entry name" value="Diaminopimelate Epimerase, Chain A, domain 1"/>
    <property type="match status" value="2"/>
</dbReference>
<dbReference type="EC" id="5.1.-.-" evidence="4"/>
<dbReference type="GO" id="GO:0005737">
    <property type="term" value="C:cytoplasm"/>
    <property type="evidence" value="ECO:0007669"/>
    <property type="project" value="TreeGrafter"/>
</dbReference>
<evidence type="ECO:0000313" key="4">
    <source>
        <dbReference type="EMBL" id="QBM30108.1"/>
    </source>
</evidence>
<dbReference type="PANTHER" id="PTHR13774:SF39">
    <property type="entry name" value="BIOSYNTHESIS PROTEIN, PUTATIVE-RELATED"/>
    <property type="match status" value="1"/>
</dbReference>
<evidence type="ECO:0000313" key="5">
    <source>
        <dbReference type="Proteomes" id="UP000293912"/>
    </source>
</evidence>
<keyword evidence="2 4" id="KW-0413">Isomerase</keyword>
<dbReference type="Proteomes" id="UP000293912">
    <property type="component" value="Chromosome"/>
</dbReference>
<dbReference type="RefSeq" id="WP_133157703.1">
    <property type="nucleotide sequence ID" value="NZ_CP037867.1"/>
</dbReference>
<dbReference type="Pfam" id="PF02567">
    <property type="entry name" value="PhzC-PhzF"/>
    <property type="match status" value="1"/>
</dbReference>
<evidence type="ECO:0000256" key="1">
    <source>
        <dbReference type="ARBA" id="ARBA00008270"/>
    </source>
</evidence>
<dbReference type="GO" id="GO:0016853">
    <property type="term" value="F:isomerase activity"/>
    <property type="evidence" value="ECO:0007669"/>
    <property type="project" value="UniProtKB-KW"/>
</dbReference>